<protein>
    <submittedName>
        <fullName evidence="3">Group II intron reverse transcriptase/maturase</fullName>
        <ecNumber evidence="3">2.7.7.49</ecNumber>
    </submittedName>
</protein>
<dbReference type="InterPro" id="IPR030931">
    <property type="entry name" value="Group_II_RT_mat"/>
</dbReference>
<comment type="similarity">
    <text evidence="1">Belongs to the bacterial reverse transcriptase family.</text>
</comment>
<evidence type="ECO:0000313" key="3">
    <source>
        <dbReference type="EMBL" id="MFC5476011.1"/>
    </source>
</evidence>
<dbReference type="InterPro" id="IPR000477">
    <property type="entry name" value="RT_dom"/>
</dbReference>
<evidence type="ECO:0000259" key="2">
    <source>
        <dbReference type="PROSITE" id="PS50878"/>
    </source>
</evidence>
<dbReference type="InterPro" id="IPR013597">
    <property type="entry name" value="Mat_intron_G2"/>
</dbReference>
<dbReference type="PANTHER" id="PTHR34047:SF3">
    <property type="entry name" value="BLR2052 PROTEIN"/>
    <property type="match status" value="1"/>
</dbReference>
<keyword evidence="3" id="KW-0808">Transferase</keyword>
<dbReference type="PROSITE" id="PS50878">
    <property type="entry name" value="RT_POL"/>
    <property type="match status" value="1"/>
</dbReference>
<dbReference type="CDD" id="cd01651">
    <property type="entry name" value="RT_G2_intron"/>
    <property type="match status" value="1"/>
</dbReference>
<dbReference type="Pfam" id="PF00078">
    <property type="entry name" value="RVT_1"/>
    <property type="match status" value="1"/>
</dbReference>
<dbReference type="InterPro" id="IPR051083">
    <property type="entry name" value="GrpII_Intron_Splice-Mob/Def"/>
</dbReference>
<dbReference type="GO" id="GO:0003964">
    <property type="term" value="F:RNA-directed DNA polymerase activity"/>
    <property type="evidence" value="ECO:0007669"/>
    <property type="project" value="UniProtKB-KW"/>
</dbReference>
<dbReference type="PANTHER" id="PTHR34047">
    <property type="entry name" value="NUCLEAR INTRON MATURASE 1, MITOCHONDRIAL-RELATED"/>
    <property type="match status" value="1"/>
</dbReference>
<keyword evidence="3" id="KW-0548">Nucleotidyltransferase</keyword>
<proteinExistence type="inferred from homology"/>
<organism evidence="3 4">
    <name type="scientific">Paraherbaspirillum soli</name>
    <dbReference type="NCBI Taxonomy" id="631222"/>
    <lineage>
        <taxon>Bacteria</taxon>
        <taxon>Pseudomonadati</taxon>
        <taxon>Pseudomonadota</taxon>
        <taxon>Betaproteobacteria</taxon>
        <taxon>Burkholderiales</taxon>
        <taxon>Oxalobacteraceae</taxon>
        <taxon>Paraherbaspirillum</taxon>
    </lineage>
</organism>
<dbReference type="RefSeq" id="WP_378999807.1">
    <property type="nucleotide sequence ID" value="NZ_JBHSMT010000029.1"/>
</dbReference>
<keyword evidence="3" id="KW-0695">RNA-directed DNA polymerase</keyword>
<evidence type="ECO:0000313" key="4">
    <source>
        <dbReference type="Proteomes" id="UP001596045"/>
    </source>
</evidence>
<dbReference type="EMBL" id="JBHSMT010000029">
    <property type="protein sequence ID" value="MFC5476011.1"/>
    <property type="molecule type" value="Genomic_DNA"/>
</dbReference>
<feature type="domain" description="Reverse transcriptase" evidence="2">
    <location>
        <begin position="49"/>
        <end position="289"/>
    </location>
</feature>
<accession>A0ABW0MGM3</accession>
<dbReference type="NCBIfam" id="TIGR04416">
    <property type="entry name" value="group_II_RT_mat"/>
    <property type="match status" value="1"/>
</dbReference>
<dbReference type="InterPro" id="IPR043502">
    <property type="entry name" value="DNA/RNA_pol_sf"/>
</dbReference>
<dbReference type="Proteomes" id="UP001596045">
    <property type="component" value="Unassembled WGS sequence"/>
</dbReference>
<comment type="caution">
    <text evidence="3">The sequence shown here is derived from an EMBL/GenBank/DDBJ whole genome shotgun (WGS) entry which is preliminary data.</text>
</comment>
<dbReference type="SUPFAM" id="SSF56672">
    <property type="entry name" value="DNA/RNA polymerases"/>
    <property type="match status" value="1"/>
</dbReference>
<sequence>MEQAKPFVISKQEVWQAYKQVKVNRGAAGVDGETIAQFERDLKKNLYRLWNRLSSGSYLPCPVRRVEIPKSDGKLRPLGIPTVVDRIAQTVVKNMLEPQLEAVFHRDSYGYRPHRSAHQAVGSARQRCRYMDWVVDLDIKGFFDNLDHALLMKAVRKHTDCRWVLLYIERWLTAPVQMPDGTLVVNAGKGTPQGGVISQLLANLFLHYAFDRWMDKRFPDLPFERYADDVICHCFSKAQADMLLRAVQKRLAECKLELHPDKTKIVYCKDEARRGRYPVTKFVFLGYEFRPRWVRNSQRGTVFARFTPAVSPKACKTMRQMIRSWRLHLKTTLSLEDVVKQIRPILTGWVQYYGHFNRALLINALGTVDQYLVRWAMRKYKRLRDKYVQGWQWLNGLRARQPGLFPTWLPSRG</sequence>
<keyword evidence="4" id="KW-1185">Reference proteome</keyword>
<gene>
    <name evidence="3" type="primary">ltrA</name>
    <name evidence="3" type="ORF">ACFPM8_18780</name>
</gene>
<name>A0ABW0MGM3_9BURK</name>
<dbReference type="EC" id="2.7.7.49" evidence="3"/>
<reference evidence="4" key="1">
    <citation type="journal article" date="2019" name="Int. J. Syst. Evol. Microbiol.">
        <title>The Global Catalogue of Microorganisms (GCM) 10K type strain sequencing project: providing services to taxonomists for standard genome sequencing and annotation.</title>
        <authorList>
            <consortium name="The Broad Institute Genomics Platform"/>
            <consortium name="The Broad Institute Genome Sequencing Center for Infectious Disease"/>
            <person name="Wu L."/>
            <person name="Ma J."/>
        </authorList>
    </citation>
    <scope>NUCLEOTIDE SEQUENCE [LARGE SCALE GENOMIC DNA]</scope>
    <source>
        <strain evidence="4">JCM 17066</strain>
    </source>
</reference>
<dbReference type="Pfam" id="PF08388">
    <property type="entry name" value="GIIM"/>
    <property type="match status" value="1"/>
</dbReference>
<evidence type="ECO:0000256" key="1">
    <source>
        <dbReference type="ARBA" id="ARBA00034120"/>
    </source>
</evidence>